<dbReference type="InterPro" id="IPR052136">
    <property type="entry name" value="Adipolin/Erythroferrone-rel"/>
</dbReference>
<dbReference type="SUPFAM" id="SSF49842">
    <property type="entry name" value="TNF-like"/>
    <property type="match status" value="1"/>
</dbReference>
<dbReference type="GO" id="GO:0006955">
    <property type="term" value="P:immune response"/>
    <property type="evidence" value="ECO:0007669"/>
    <property type="project" value="InterPro"/>
</dbReference>
<dbReference type="PANTHER" id="PTHR24019:SF5">
    <property type="entry name" value="ADIPOLIN"/>
    <property type="match status" value="1"/>
</dbReference>
<evidence type="ECO:0000313" key="8">
    <source>
        <dbReference type="Proteomes" id="UP000014500"/>
    </source>
</evidence>
<dbReference type="InterPro" id="IPR006052">
    <property type="entry name" value="TNF_dom"/>
</dbReference>
<reference evidence="8" key="1">
    <citation type="submission" date="2011-05" db="EMBL/GenBank/DDBJ databases">
        <authorList>
            <person name="Richards S.R."/>
            <person name="Qu J."/>
            <person name="Jiang H."/>
            <person name="Jhangiani S.N."/>
            <person name="Agravi P."/>
            <person name="Goodspeed R."/>
            <person name="Gross S."/>
            <person name="Mandapat C."/>
            <person name="Jackson L."/>
            <person name="Mathew T."/>
            <person name="Pu L."/>
            <person name="Thornton R."/>
            <person name="Saada N."/>
            <person name="Wilczek-Boney K.B."/>
            <person name="Lee S."/>
            <person name="Kovar C."/>
            <person name="Wu Y."/>
            <person name="Scherer S.E."/>
            <person name="Worley K.C."/>
            <person name="Muzny D.M."/>
            <person name="Gibbs R."/>
        </authorList>
    </citation>
    <scope>NUCLEOTIDE SEQUENCE</scope>
    <source>
        <strain evidence="8">Brora</strain>
    </source>
</reference>
<dbReference type="STRING" id="126957.T1J367"/>
<dbReference type="GO" id="GO:0005179">
    <property type="term" value="F:hormone activity"/>
    <property type="evidence" value="ECO:0007669"/>
    <property type="project" value="TreeGrafter"/>
</dbReference>
<dbReference type="Gene3D" id="2.60.120.40">
    <property type="match status" value="1"/>
</dbReference>
<evidence type="ECO:0000259" key="6">
    <source>
        <dbReference type="PROSITE" id="PS50049"/>
    </source>
</evidence>
<dbReference type="EnsemblMetazoa" id="SMAR008026-RA">
    <property type="protein sequence ID" value="SMAR008026-PA"/>
    <property type="gene ID" value="SMAR008026"/>
</dbReference>
<dbReference type="InterPro" id="IPR008983">
    <property type="entry name" value="Tumour_necrosis_fac-like_dom"/>
</dbReference>
<keyword evidence="4" id="KW-0732">Signal</keyword>
<keyword evidence="3" id="KW-0964">Secreted</keyword>
<comment type="subcellular location">
    <subcellularLocation>
        <location evidence="1">Secreted</location>
    </subcellularLocation>
</comment>
<feature type="domain" description="THD" evidence="6">
    <location>
        <begin position="179"/>
        <end position="328"/>
    </location>
</feature>
<evidence type="ECO:0000256" key="1">
    <source>
        <dbReference type="ARBA" id="ARBA00004613"/>
    </source>
</evidence>
<dbReference type="Proteomes" id="UP000014500">
    <property type="component" value="Unassembled WGS sequence"/>
</dbReference>
<dbReference type="EMBL" id="JH431820">
    <property type="status" value="NOT_ANNOTATED_CDS"/>
    <property type="molecule type" value="Genomic_DNA"/>
</dbReference>
<evidence type="ECO:0000313" key="7">
    <source>
        <dbReference type="EnsemblMetazoa" id="SMAR008026-PA"/>
    </source>
</evidence>
<dbReference type="GO" id="GO:0005164">
    <property type="term" value="F:tumor necrosis factor receptor binding"/>
    <property type="evidence" value="ECO:0007669"/>
    <property type="project" value="InterPro"/>
</dbReference>
<accession>T1J367</accession>
<dbReference type="GO" id="GO:0016020">
    <property type="term" value="C:membrane"/>
    <property type="evidence" value="ECO:0007669"/>
    <property type="project" value="InterPro"/>
</dbReference>
<comment type="similarity">
    <text evidence="2">Belongs to the tumor necrosis factor family.</text>
</comment>
<dbReference type="AlphaFoldDB" id="T1J367"/>
<feature type="region of interest" description="Disordered" evidence="5">
    <location>
        <begin position="68"/>
        <end position="111"/>
    </location>
</feature>
<name>T1J367_STRMM</name>
<evidence type="ECO:0000256" key="4">
    <source>
        <dbReference type="ARBA" id="ARBA00022729"/>
    </source>
</evidence>
<reference evidence="7" key="2">
    <citation type="submission" date="2015-02" db="UniProtKB">
        <authorList>
            <consortium name="EnsemblMetazoa"/>
        </authorList>
    </citation>
    <scope>IDENTIFICATION</scope>
</reference>
<keyword evidence="8" id="KW-1185">Reference proteome</keyword>
<feature type="compositionally biased region" description="Pro residues" evidence="5">
    <location>
        <begin position="98"/>
        <end position="108"/>
    </location>
</feature>
<dbReference type="eggNOG" id="ENOG502QQVR">
    <property type="taxonomic scope" value="Eukaryota"/>
</dbReference>
<evidence type="ECO:0000256" key="3">
    <source>
        <dbReference type="ARBA" id="ARBA00022525"/>
    </source>
</evidence>
<evidence type="ECO:0000256" key="2">
    <source>
        <dbReference type="ARBA" id="ARBA00008670"/>
    </source>
</evidence>
<evidence type="ECO:0000256" key="5">
    <source>
        <dbReference type="SAM" id="MobiDB-lite"/>
    </source>
</evidence>
<protein>
    <recommendedName>
        <fullName evidence="6">THD domain-containing protein</fullName>
    </recommendedName>
</protein>
<dbReference type="GO" id="GO:0005615">
    <property type="term" value="C:extracellular space"/>
    <property type="evidence" value="ECO:0007669"/>
    <property type="project" value="TreeGrafter"/>
</dbReference>
<sequence>MTTFQPTMNSISSLHITTFFIVGFAQFNIIATQMDEIEQQEDSKPPVQRIFDPHLSWLAFVRNSNRATNRHKIKSGGGGAGKRQETLPIPQSLGPQGPQGPPGPPGPPGANITKEILLNEFREMVKEVAEKRMEAFLDPAMQADSTTVLDNVDKKKKKSFGVYMPPLFDLDSVVILPKVTAGFFGRLSELVTVQKKSLCELKEFHVPFGDGAFQRSGDNTNVLVNGQYTITRTGIYQVFVNLHFRLKRKKIDNKKGALHVLVCIDSLCQTNVALESVLGAEQLGQHFSLSVAGFLHLQKGQFISVMIDNDTRNSISVQPNSYFSAILSGL</sequence>
<dbReference type="PhylomeDB" id="T1J367"/>
<proteinExistence type="inferred from homology"/>
<dbReference type="Gene3D" id="1.20.5.320">
    <property type="entry name" value="6-Phosphogluconate Dehydrogenase, domain 3"/>
    <property type="match status" value="1"/>
</dbReference>
<organism evidence="7 8">
    <name type="scientific">Strigamia maritima</name>
    <name type="common">European centipede</name>
    <name type="synonym">Geophilus maritimus</name>
    <dbReference type="NCBI Taxonomy" id="126957"/>
    <lineage>
        <taxon>Eukaryota</taxon>
        <taxon>Metazoa</taxon>
        <taxon>Ecdysozoa</taxon>
        <taxon>Arthropoda</taxon>
        <taxon>Myriapoda</taxon>
        <taxon>Chilopoda</taxon>
        <taxon>Pleurostigmophora</taxon>
        <taxon>Geophilomorpha</taxon>
        <taxon>Linotaeniidae</taxon>
        <taxon>Strigamia</taxon>
    </lineage>
</organism>
<dbReference type="HOGENOM" id="CLU_057344_1_1_1"/>
<dbReference type="PROSITE" id="PS50049">
    <property type="entry name" value="THD_2"/>
    <property type="match status" value="1"/>
</dbReference>
<dbReference type="Pfam" id="PF00229">
    <property type="entry name" value="TNF"/>
    <property type="match status" value="1"/>
</dbReference>
<dbReference type="PANTHER" id="PTHR24019">
    <property type="entry name" value="ADIPOLIN"/>
    <property type="match status" value="1"/>
</dbReference>